<reference evidence="1" key="1">
    <citation type="submission" date="2019-08" db="EMBL/GenBank/DDBJ databases">
        <authorList>
            <person name="Kucharzyk K."/>
            <person name="Murdoch R.W."/>
            <person name="Higgins S."/>
            <person name="Loffler F."/>
        </authorList>
    </citation>
    <scope>NUCLEOTIDE SEQUENCE</scope>
</reference>
<organism evidence="1">
    <name type="scientific">bioreactor metagenome</name>
    <dbReference type="NCBI Taxonomy" id="1076179"/>
    <lineage>
        <taxon>unclassified sequences</taxon>
        <taxon>metagenomes</taxon>
        <taxon>ecological metagenomes</taxon>
    </lineage>
</organism>
<comment type="caution">
    <text evidence="1">The sequence shown here is derived from an EMBL/GenBank/DDBJ whole genome shotgun (WGS) entry which is preliminary data.</text>
</comment>
<dbReference type="AlphaFoldDB" id="A0A645A6A6"/>
<name>A0A645A6A6_9ZZZZ</name>
<evidence type="ECO:0000313" key="1">
    <source>
        <dbReference type="EMBL" id="MPM48689.1"/>
    </source>
</evidence>
<sequence>MDRLSSTALWIIMPESARKKTKAHDKKIIVVLYWEKFLYLTNMPMPLYIIEERITPATDFIIHPDYKYEEKSCKVLFVYVSI</sequence>
<protein>
    <submittedName>
        <fullName evidence="1">Uncharacterized protein</fullName>
    </submittedName>
</protein>
<accession>A0A645A6A6</accession>
<proteinExistence type="predicted"/>
<gene>
    <name evidence="1" type="ORF">SDC9_95415</name>
</gene>
<dbReference type="EMBL" id="VSSQ01012207">
    <property type="protein sequence ID" value="MPM48689.1"/>
    <property type="molecule type" value="Genomic_DNA"/>
</dbReference>